<dbReference type="STRING" id="1891926.Fuma_06134"/>
<dbReference type="SUPFAM" id="SSF56655">
    <property type="entry name" value="Carbohydrate phosphatase"/>
    <property type="match status" value="1"/>
</dbReference>
<dbReference type="GO" id="GO:0007165">
    <property type="term" value="P:signal transduction"/>
    <property type="evidence" value="ECO:0007669"/>
    <property type="project" value="TreeGrafter"/>
</dbReference>
<dbReference type="GO" id="GO:0046872">
    <property type="term" value="F:metal ion binding"/>
    <property type="evidence" value="ECO:0007669"/>
    <property type="project" value="UniProtKB-KW"/>
</dbReference>
<evidence type="ECO:0000313" key="2">
    <source>
        <dbReference type="EMBL" id="APZ96465.1"/>
    </source>
</evidence>
<dbReference type="AlphaFoldDB" id="A0A1P8WQX8"/>
<feature type="binding site" evidence="1">
    <location>
        <position position="95"/>
    </location>
    <ligand>
        <name>Mg(2+)</name>
        <dbReference type="ChEBI" id="CHEBI:18420"/>
        <label>1</label>
        <note>catalytic</note>
    </ligand>
</feature>
<dbReference type="PANTHER" id="PTHR20854:SF4">
    <property type="entry name" value="INOSITOL-1-MONOPHOSPHATASE-RELATED"/>
    <property type="match status" value="1"/>
</dbReference>
<reference evidence="2 3" key="1">
    <citation type="journal article" date="2016" name="Front. Microbiol.">
        <title>Fuerstia marisgermanicae gen. nov., sp. nov., an Unusual Member of the Phylum Planctomycetes from the German Wadden Sea.</title>
        <authorList>
            <person name="Kohn T."/>
            <person name="Heuer A."/>
            <person name="Jogler M."/>
            <person name="Vollmers J."/>
            <person name="Boedeker C."/>
            <person name="Bunk B."/>
            <person name="Rast P."/>
            <person name="Borchert D."/>
            <person name="Glockner I."/>
            <person name="Freese H.M."/>
            <person name="Klenk H.P."/>
            <person name="Overmann J."/>
            <person name="Kaster A.K."/>
            <person name="Rohde M."/>
            <person name="Wiegand S."/>
            <person name="Jogler C."/>
        </authorList>
    </citation>
    <scope>NUCLEOTIDE SEQUENCE [LARGE SCALE GENOMIC DNA]</scope>
    <source>
        <strain evidence="2 3">NH11</strain>
    </source>
</reference>
<dbReference type="Proteomes" id="UP000187735">
    <property type="component" value="Chromosome"/>
</dbReference>
<dbReference type="GO" id="GO:0006020">
    <property type="term" value="P:inositol metabolic process"/>
    <property type="evidence" value="ECO:0007669"/>
    <property type="project" value="TreeGrafter"/>
</dbReference>
<dbReference type="EMBL" id="CP017641">
    <property type="protein sequence ID" value="APZ96465.1"/>
    <property type="molecule type" value="Genomic_DNA"/>
</dbReference>
<comment type="cofactor">
    <cofactor evidence="1">
        <name>Mg(2+)</name>
        <dbReference type="ChEBI" id="CHEBI:18420"/>
    </cofactor>
</comment>
<dbReference type="Gene3D" id="3.40.190.80">
    <property type="match status" value="1"/>
</dbReference>
<dbReference type="InterPro" id="IPR000760">
    <property type="entry name" value="Inositol_monophosphatase-like"/>
</dbReference>
<name>A0A1P8WQX8_9PLAN</name>
<dbReference type="PANTHER" id="PTHR20854">
    <property type="entry name" value="INOSITOL MONOPHOSPHATASE"/>
    <property type="match status" value="1"/>
</dbReference>
<dbReference type="Pfam" id="PF00459">
    <property type="entry name" value="Inositol_P"/>
    <property type="match status" value="1"/>
</dbReference>
<dbReference type="GO" id="GO:0008934">
    <property type="term" value="F:inositol monophosphate 1-phosphatase activity"/>
    <property type="evidence" value="ECO:0007669"/>
    <property type="project" value="TreeGrafter"/>
</dbReference>
<protein>
    <submittedName>
        <fullName evidence="2">Inositol-1-monophosphatase</fullName>
        <ecNumber evidence="2">3.1.3.25</ecNumber>
    </submittedName>
</protein>
<dbReference type="Gene3D" id="3.30.540.10">
    <property type="entry name" value="Fructose-1,6-Bisphosphatase, subunit A, domain 1"/>
    <property type="match status" value="1"/>
</dbReference>
<dbReference type="KEGG" id="fmr:Fuma_06134"/>
<gene>
    <name evidence="2" type="primary">suhB_3</name>
    <name evidence="2" type="ORF">Fuma_06134</name>
</gene>
<keyword evidence="2" id="KW-0378">Hydrolase</keyword>
<evidence type="ECO:0000313" key="3">
    <source>
        <dbReference type="Proteomes" id="UP000187735"/>
    </source>
</evidence>
<organism evidence="2 3">
    <name type="scientific">Fuerstiella marisgermanici</name>
    <dbReference type="NCBI Taxonomy" id="1891926"/>
    <lineage>
        <taxon>Bacteria</taxon>
        <taxon>Pseudomonadati</taxon>
        <taxon>Planctomycetota</taxon>
        <taxon>Planctomycetia</taxon>
        <taxon>Planctomycetales</taxon>
        <taxon>Planctomycetaceae</taxon>
        <taxon>Fuerstiella</taxon>
    </lineage>
</organism>
<evidence type="ECO:0000256" key="1">
    <source>
        <dbReference type="PIRSR" id="PIRSR600760-2"/>
    </source>
</evidence>
<feature type="binding site" evidence="1">
    <location>
        <position position="298"/>
    </location>
    <ligand>
        <name>Mg(2+)</name>
        <dbReference type="ChEBI" id="CHEBI:18420"/>
        <label>1</label>
        <note>catalytic</note>
    </ligand>
</feature>
<keyword evidence="3" id="KW-1185">Reference proteome</keyword>
<proteinExistence type="predicted"/>
<dbReference type="EC" id="3.1.3.25" evidence="2"/>
<accession>A0A1P8WQX8</accession>
<feature type="binding site" evidence="1">
    <location>
        <position position="113"/>
    </location>
    <ligand>
        <name>Mg(2+)</name>
        <dbReference type="ChEBI" id="CHEBI:18420"/>
        <label>1</label>
        <note>catalytic</note>
    </ligand>
</feature>
<keyword evidence="1" id="KW-0479">Metal-binding</keyword>
<sequence>MEGSSLQQTARKRGSELLMKLSGTELTELANLAIDAATSAGEMIARSRPKQIEHKSGGGSLASQVVTEVDRRSEAIILETLTPTLQRFELGLLTEEQPDDGGRFRTDYFWCIDPIDGTLPFIEGTPGYGVSIALVRRDGTPTIGVVYDPVEKTVVHAIAGAGLFRNGQPWDQPSSSGTVRATQVYKAGNVVDFARSPPKREKQDFWRSPLQRAHMHCEKLSFPGGTALSLFTDRSFLSSERRDQITAGLELIARDMGLTGLHVDATAGAVMNASKVLANPLACYVKLPKQNGGGSLWDYAATSCIFSEAGAVATDINGQPFDLNRADSTFMCHRGILFATNEMLAQRIRSLFR</sequence>
<dbReference type="PRINTS" id="PR00377">
    <property type="entry name" value="IMPHPHTASES"/>
</dbReference>
<keyword evidence="1" id="KW-0460">Magnesium</keyword>
<feature type="binding site" evidence="1">
    <location>
        <position position="115"/>
    </location>
    <ligand>
        <name>Mg(2+)</name>
        <dbReference type="ChEBI" id="CHEBI:18420"/>
        <label>1</label>
        <note>catalytic</note>
    </ligand>
</feature>
<feature type="binding site" evidence="1">
    <location>
        <position position="116"/>
    </location>
    <ligand>
        <name>Mg(2+)</name>
        <dbReference type="ChEBI" id="CHEBI:18420"/>
        <label>1</label>
        <note>catalytic</note>
    </ligand>
</feature>